<evidence type="ECO:0000313" key="4">
    <source>
        <dbReference type="EMBL" id="CAA9461125.1"/>
    </source>
</evidence>
<proteinExistence type="predicted"/>
<dbReference type="Gene3D" id="2.30.110.10">
    <property type="entry name" value="Electron Transport, Fmn-binding Protein, Chain A"/>
    <property type="match status" value="1"/>
</dbReference>
<feature type="compositionally biased region" description="Polar residues" evidence="2">
    <location>
        <begin position="1"/>
        <end position="15"/>
    </location>
</feature>
<dbReference type="AlphaFoldDB" id="A0A6J4R7B9"/>
<dbReference type="PANTHER" id="PTHR35176:SF6">
    <property type="entry name" value="HEME OXYGENASE HI_0854-RELATED"/>
    <property type="match status" value="1"/>
</dbReference>
<feature type="domain" description="Pyridoxamine 5'-phosphate oxidase N-terminal" evidence="3">
    <location>
        <begin position="21"/>
        <end position="130"/>
    </location>
</feature>
<organism evidence="4">
    <name type="scientific">uncultured Rubrobacteraceae bacterium</name>
    <dbReference type="NCBI Taxonomy" id="349277"/>
    <lineage>
        <taxon>Bacteria</taxon>
        <taxon>Bacillati</taxon>
        <taxon>Actinomycetota</taxon>
        <taxon>Rubrobacteria</taxon>
        <taxon>Rubrobacterales</taxon>
        <taxon>Rubrobacteraceae</taxon>
        <taxon>environmental samples</taxon>
    </lineage>
</organism>
<name>A0A6J4R7B9_9ACTN</name>
<gene>
    <name evidence="4" type="ORF">AVDCRST_MAG25-869</name>
</gene>
<protein>
    <recommendedName>
        <fullName evidence="3">Pyridoxamine 5'-phosphate oxidase N-terminal domain-containing protein</fullName>
    </recommendedName>
</protein>
<dbReference type="InterPro" id="IPR011576">
    <property type="entry name" value="Pyridox_Oxase_N"/>
</dbReference>
<reference evidence="4" key="1">
    <citation type="submission" date="2020-02" db="EMBL/GenBank/DDBJ databases">
        <authorList>
            <person name="Meier V. D."/>
        </authorList>
    </citation>
    <scope>NUCLEOTIDE SEQUENCE</scope>
    <source>
        <strain evidence="4">AVDCRST_MAG25</strain>
    </source>
</reference>
<evidence type="ECO:0000256" key="2">
    <source>
        <dbReference type="SAM" id="MobiDB-lite"/>
    </source>
</evidence>
<feature type="region of interest" description="Disordered" evidence="2">
    <location>
        <begin position="1"/>
        <end position="21"/>
    </location>
</feature>
<dbReference type="EMBL" id="CADCVI010000054">
    <property type="protein sequence ID" value="CAA9461125.1"/>
    <property type="molecule type" value="Genomic_DNA"/>
</dbReference>
<dbReference type="GO" id="GO:0070967">
    <property type="term" value="F:coenzyme F420 binding"/>
    <property type="evidence" value="ECO:0007669"/>
    <property type="project" value="TreeGrafter"/>
</dbReference>
<keyword evidence="1" id="KW-0560">Oxidoreductase</keyword>
<dbReference type="SUPFAM" id="SSF50475">
    <property type="entry name" value="FMN-binding split barrel"/>
    <property type="match status" value="1"/>
</dbReference>
<dbReference type="GO" id="GO:0005829">
    <property type="term" value="C:cytosol"/>
    <property type="evidence" value="ECO:0007669"/>
    <property type="project" value="TreeGrafter"/>
</dbReference>
<dbReference type="PANTHER" id="PTHR35176">
    <property type="entry name" value="HEME OXYGENASE HI_0854-RELATED"/>
    <property type="match status" value="1"/>
</dbReference>
<accession>A0A6J4R7B9</accession>
<sequence>MANEIPANTDTSTARTGMPSLPPEVEEVFKEFRTCELSTLTRDGSPVAWPLIPLWRPQEERFVLTTSIGLPRKASNVRRDGRVSLLFSESTASGIENPPTVLVQGDAEIAGEVRASPAGFEDYWERIFRVQPAGKMYGAIALMRYLMGWYYMRLYISVRPRRILWWPDGDPTKAPLKIDYVG</sequence>
<dbReference type="InterPro" id="IPR052019">
    <property type="entry name" value="F420H2_bilvrd_red/Heme_oxyg"/>
</dbReference>
<dbReference type="GO" id="GO:0016627">
    <property type="term" value="F:oxidoreductase activity, acting on the CH-CH group of donors"/>
    <property type="evidence" value="ECO:0007669"/>
    <property type="project" value="TreeGrafter"/>
</dbReference>
<evidence type="ECO:0000256" key="1">
    <source>
        <dbReference type="ARBA" id="ARBA00023002"/>
    </source>
</evidence>
<evidence type="ECO:0000259" key="3">
    <source>
        <dbReference type="Pfam" id="PF01243"/>
    </source>
</evidence>
<dbReference type="Pfam" id="PF01243">
    <property type="entry name" value="PNPOx_N"/>
    <property type="match status" value="1"/>
</dbReference>
<dbReference type="InterPro" id="IPR012349">
    <property type="entry name" value="Split_barrel_FMN-bd"/>
</dbReference>